<dbReference type="GO" id="GO:0005886">
    <property type="term" value="C:plasma membrane"/>
    <property type="evidence" value="ECO:0007669"/>
    <property type="project" value="UniProtKB-SubCell"/>
</dbReference>
<name>A0A4S1CP28_9BACT</name>
<feature type="transmembrane region" description="Helical" evidence="8">
    <location>
        <begin position="81"/>
        <end position="104"/>
    </location>
</feature>
<dbReference type="AlphaFoldDB" id="A0A4S1CP28"/>
<evidence type="ECO:0000256" key="4">
    <source>
        <dbReference type="ARBA" id="ARBA00022475"/>
    </source>
</evidence>
<evidence type="ECO:0000256" key="3">
    <source>
        <dbReference type="ARBA" id="ARBA00022448"/>
    </source>
</evidence>
<feature type="domain" description="ABC transmembrane type-1" evidence="9">
    <location>
        <begin position="13"/>
        <end position="207"/>
    </location>
</feature>
<keyword evidence="5 8" id="KW-0812">Transmembrane</keyword>
<feature type="transmembrane region" description="Helical" evidence="8">
    <location>
        <begin position="52"/>
        <end position="75"/>
    </location>
</feature>
<dbReference type="InterPro" id="IPR000515">
    <property type="entry name" value="MetI-like"/>
</dbReference>
<dbReference type="Proteomes" id="UP000306416">
    <property type="component" value="Unassembled WGS sequence"/>
</dbReference>
<organism evidence="10 11">
    <name type="scientific">Geomonas terrae</name>
    <dbReference type="NCBI Taxonomy" id="2562681"/>
    <lineage>
        <taxon>Bacteria</taxon>
        <taxon>Pseudomonadati</taxon>
        <taxon>Thermodesulfobacteriota</taxon>
        <taxon>Desulfuromonadia</taxon>
        <taxon>Geobacterales</taxon>
        <taxon>Geobacteraceae</taxon>
        <taxon>Geomonas</taxon>
    </lineage>
</organism>
<dbReference type="Gene3D" id="1.10.3720.10">
    <property type="entry name" value="MetI-like"/>
    <property type="match status" value="1"/>
</dbReference>
<dbReference type="EMBL" id="SRSC01000001">
    <property type="protein sequence ID" value="TGU75090.1"/>
    <property type="molecule type" value="Genomic_DNA"/>
</dbReference>
<proteinExistence type="inferred from homology"/>
<protein>
    <submittedName>
        <fullName evidence="10">ABC transporter permease</fullName>
    </submittedName>
</protein>
<dbReference type="GO" id="GO:0048473">
    <property type="term" value="P:D-methionine transmembrane transport"/>
    <property type="evidence" value="ECO:0007669"/>
    <property type="project" value="TreeGrafter"/>
</dbReference>
<keyword evidence="4" id="KW-1003">Cell membrane</keyword>
<reference evidence="10 11" key="1">
    <citation type="submission" date="2019-04" db="EMBL/GenBank/DDBJ databases">
        <title>Geobacter oryzae sp. nov., ferric-reducing bacteria isolated from paddy soil.</title>
        <authorList>
            <person name="Xu Z."/>
            <person name="Masuda Y."/>
            <person name="Itoh H."/>
            <person name="Senoo K."/>
        </authorList>
    </citation>
    <scope>NUCLEOTIDE SEQUENCE [LARGE SCALE GENOMIC DNA]</scope>
    <source>
        <strain evidence="10 11">Red111</strain>
    </source>
</reference>
<dbReference type="InterPro" id="IPR035906">
    <property type="entry name" value="MetI-like_sf"/>
</dbReference>
<feature type="transmembrane region" description="Helical" evidence="8">
    <location>
        <begin position="17"/>
        <end position="40"/>
    </location>
</feature>
<gene>
    <name evidence="10" type="ORF">E4633_06445</name>
</gene>
<feature type="transmembrane region" description="Helical" evidence="8">
    <location>
        <begin position="145"/>
        <end position="168"/>
    </location>
</feature>
<keyword evidence="7 8" id="KW-0472">Membrane</keyword>
<evidence type="ECO:0000256" key="8">
    <source>
        <dbReference type="RuleBase" id="RU363032"/>
    </source>
</evidence>
<evidence type="ECO:0000256" key="2">
    <source>
        <dbReference type="ARBA" id="ARBA00007069"/>
    </source>
</evidence>
<dbReference type="CDD" id="cd06261">
    <property type="entry name" value="TM_PBP2"/>
    <property type="match status" value="1"/>
</dbReference>
<evidence type="ECO:0000313" key="10">
    <source>
        <dbReference type="EMBL" id="TGU75090.1"/>
    </source>
</evidence>
<evidence type="ECO:0000256" key="5">
    <source>
        <dbReference type="ARBA" id="ARBA00022692"/>
    </source>
</evidence>
<dbReference type="InterPro" id="IPR051322">
    <property type="entry name" value="AA_ABC_Transporter_Permease"/>
</dbReference>
<sequence>MNEDLIPMLLTGFGETLYMVVLSTVAAVVLGLPLGVLVVITSTGHVLESPRLNRVLGTVINITRSFPFIIMIVLLLPLSRFLVGTTLGATAAAVPLSIAAAPFLARIIENSLKEVDRGKVEAALAMGATPLQIVRKVLIPEALSSLVLGLTLAVITITGFTATAGAIGAGGLGSLAIRYGYMRYREDVMFATVLILVIFVQGVQWSGDRLARRINRNQHRLG</sequence>
<keyword evidence="6 8" id="KW-1133">Transmembrane helix</keyword>
<dbReference type="FunFam" id="1.10.3720.10:FF:000002">
    <property type="entry name" value="D-methionine ABC transporter permease MetI"/>
    <property type="match status" value="1"/>
</dbReference>
<evidence type="ECO:0000313" key="11">
    <source>
        <dbReference type="Proteomes" id="UP000306416"/>
    </source>
</evidence>
<feature type="transmembrane region" description="Helical" evidence="8">
    <location>
        <begin position="188"/>
        <end position="207"/>
    </location>
</feature>
<dbReference type="PANTHER" id="PTHR30450:SF1">
    <property type="entry name" value="D-METHIONINE TRANSPORT SYSTEM PERMEASE PROTEIN METI-RELATED"/>
    <property type="match status" value="1"/>
</dbReference>
<dbReference type="SUPFAM" id="SSF161098">
    <property type="entry name" value="MetI-like"/>
    <property type="match status" value="1"/>
</dbReference>
<dbReference type="NCBIfam" id="NF008049">
    <property type="entry name" value="PRK10782.1"/>
    <property type="match status" value="1"/>
</dbReference>
<keyword evidence="3 8" id="KW-0813">Transport</keyword>
<evidence type="ECO:0000256" key="7">
    <source>
        <dbReference type="ARBA" id="ARBA00023136"/>
    </source>
</evidence>
<accession>A0A4S1CP28</accession>
<keyword evidence="11" id="KW-1185">Reference proteome</keyword>
<comment type="subcellular location">
    <subcellularLocation>
        <location evidence="1 8">Cell membrane</location>
        <topology evidence="1 8">Multi-pass membrane protein</topology>
    </subcellularLocation>
</comment>
<dbReference type="Pfam" id="PF00528">
    <property type="entry name" value="BPD_transp_1"/>
    <property type="match status" value="1"/>
</dbReference>
<comment type="caution">
    <text evidence="10">The sequence shown here is derived from an EMBL/GenBank/DDBJ whole genome shotgun (WGS) entry which is preliminary data.</text>
</comment>
<evidence type="ECO:0000256" key="6">
    <source>
        <dbReference type="ARBA" id="ARBA00022989"/>
    </source>
</evidence>
<evidence type="ECO:0000259" key="9">
    <source>
        <dbReference type="PROSITE" id="PS50928"/>
    </source>
</evidence>
<dbReference type="PANTHER" id="PTHR30450">
    <property type="entry name" value="ABC TRANSPORTER PERMEASE"/>
    <property type="match status" value="1"/>
</dbReference>
<dbReference type="PROSITE" id="PS50928">
    <property type="entry name" value="ABC_TM1"/>
    <property type="match status" value="1"/>
</dbReference>
<evidence type="ECO:0000256" key="1">
    <source>
        <dbReference type="ARBA" id="ARBA00004651"/>
    </source>
</evidence>
<comment type="similarity">
    <text evidence="2">Belongs to the binding-protein-dependent transport system permease family. CysTW subfamily.</text>
</comment>
<dbReference type="RefSeq" id="WP_135869400.1">
    <property type="nucleotide sequence ID" value="NZ_SRSC01000001.1"/>
</dbReference>